<dbReference type="PANTHER" id="PTHR38899">
    <property type="entry name" value="DOMAIN OOKINETE PROTEIN, PUTATIVE-RELATED"/>
    <property type="match status" value="1"/>
</dbReference>
<feature type="region of interest" description="Disordered" evidence="2">
    <location>
        <begin position="465"/>
        <end position="500"/>
    </location>
</feature>
<feature type="region of interest" description="Disordered" evidence="2">
    <location>
        <begin position="416"/>
        <end position="444"/>
    </location>
</feature>
<proteinExistence type="predicted"/>
<feature type="region of interest" description="Disordered" evidence="2">
    <location>
        <begin position="518"/>
        <end position="560"/>
    </location>
</feature>
<evidence type="ECO:0000256" key="2">
    <source>
        <dbReference type="SAM" id="MobiDB-lite"/>
    </source>
</evidence>
<feature type="compositionally biased region" description="Low complexity" evidence="2">
    <location>
        <begin position="303"/>
        <end position="317"/>
    </location>
</feature>
<protein>
    <submittedName>
        <fullName evidence="3">Uncharacterized protein</fullName>
    </submittedName>
</protein>
<evidence type="ECO:0000313" key="4">
    <source>
        <dbReference type="Proteomes" id="UP000041254"/>
    </source>
</evidence>
<gene>
    <name evidence="3" type="ORF">Vbra_11004</name>
</gene>
<feature type="compositionally biased region" description="Low complexity" evidence="2">
    <location>
        <begin position="547"/>
        <end position="560"/>
    </location>
</feature>
<feature type="compositionally biased region" description="Acidic residues" evidence="2">
    <location>
        <begin position="1"/>
        <end position="10"/>
    </location>
</feature>
<organism evidence="3 4">
    <name type="scientific">Vitrella brassicaformis (strain CCMP3155)</name>
    <dbReference type="NCBI Taxonomy" id="1169540"/>
    <lineage>
        <taxon>Eukaryota</taxon>
        <taxon>Sar</taxon>
        <taxon>Alveolata</taxon>
        <taxon>Colpodellida</taxon>
        <taxon>Vitrellaceae</taxon>
        <taxon>Vitrella</taxon>
    </lineage>
</organism>
<name>A0A0G4EAJ1_VITBC</name>
<dbReference type="AlphaFoldDB" id="A0A0G4EAJ1"/>
<feature type="region of interest" description="Disordered" evidence="2">
    <location>
        <begin position="1"/>
        <end position="29"/>
    </location>
</feature>
<keyword evidence="4" id="KW-1185">Reference proteome</keyword>
<evidence type="ECO:0000256" key="1">
    <source>
        <dbReference type="SAM" id="Coils"/>
    </source>
</evidence>
<dbReference type="OMA" id="ERDDIMH"/>
<dbReference type="InParanoid" id="A0A0G4EAJ1"/>
<feature type="region of interest" description="Disordered" evidence="2">
    <location>
        <begin position="303"/>
        <end position="325"/>
    </location>
</feature>
<feature type="coiled-coil region" evidence="1">
    <location>
        <begin position="185"/>
        <end position="228"/>
    </location>
</feature>
<dbReference type="OrthoDB" id="166018at2759"/>
<keyword evidence="1" id="KW-0175">Coiled coil</keyword>
<feature type="compositionally biased region" description="Acidic residues" evidence="2">
    <location>
        <begin position="422"/>
        <end position="431"/>
    </location>
</feature>
<accession>A0A0G4EAJ1</accession>
<dbReference type="VEuPathDB" id="CryptoDB:Vbra_11004"/>
<dbReference type="Proteomes" id="UP000041254">
    <property type="component" value="Unassembled WGS sequence"/>
</dbReference>
<reference evidence="3 4" key="1">
    <citation type="submission" date="2014-11" db="EMBL/GenBank/DDBJ databases">
        <authorList>
            <person name="Zhu J."/>
            <person name="Qi W."/>
            <person name="Song R."/>
        </authorList>
    </citation>
    <scope>NUCLEOTIDE SEQUENCE [LARGE SCALE GENOMIC DNA]</scope>
</reference>
<feature type="compositionally biased region" description="Low complexity" evidence="2">
    <location>
        <begin position="521"/>
        <end position="540"/>
    </location>
</feature>
<dbReference type="CDD" id="cd01427">
    <property type="entry name" value="HAD_like"/>
    <property type="match status" value="1"/>
</dbReference>
<dbReference type="EMBL" id="CDMY01000061">
    <property type="protein sequence ID" value="CEL92278.1"/>
    <property type="molecule type" value="Genomic_DNA"/>
</dbReference>
<evidence type="ECO:0000313" key="3">
    <source>
        <dbReference type="EMBL" id="CEL92278.1"/>
    </source>
</evidence>
<dbReference type="PANTHER" id="PTHR38899:SF1">
    <property type="entry name" value="PROTEIN KINASE"/>
    <property type="match status" value="1"/>
</dbReference>
<sequence length="634" mass="67555">MPTAAEDQEEQSGSIGSAKDLAEANGIANGTSTPMASAAAAAASPPPKSLCWLFDWDDTLFPRSFFRNLRVSCRKECSPKMLTDLQAVEAKGIKVMERALARGDVVVISNATQQWLVHSGEEFLPNLVTYLNTHGVERISARDINERDDIMHWKTNAFMAQVQRRLPGLEAVVSIGDDQYEMHALDRVADRYRALRTNKVKLEEQPDIQELQMELDVLEQKLYSVLEAPGTLWQIRLPNREHSRQTFLERAYAPPPVNDKARLISSQDQSKICTGSFPPEFVPEFDAMLASYAVSQANGIGNGTTATTTTTTTSLAPLAPPPPTPSGPAAIVNRISVSSPPSPFPVPTMVAPPPQPSAVNPLQQCDDMALPLLPLLPVAHSQIQGQGINAHAVTPPLPLSVPPTRTLTFSDMVCVDKKGEGEGDGDGDEEDGKAPAASEKNAPTRSISISASAMPLPVLPLPVPVWPGGPQKHKRGAPGCGGGGGDGEEEDAGGDAVRKPMDEPLEDILSEGEAACTPHASKLPSFPSSSTSHLSDGTSGAKDDTTHTNTSSTNTNTNINTNTAVAELTHGEGDDAEADDVDLEGYMDVAGGEGEGEGEGMEAEGEYFDALAMPMEIEEMTAKPMSQDFLLPQD</sequence>